<feature type="signal peptide" evidence="1">
    <location>
        <begin position="1"/>
        <end position="32"/>
    </location>
</feature>
<feature type="chain" id="PRO_5031470789" description="SMP-30/Gluconolactonase/LRE-like region domain-containing protein" evidence="1">
    <location>
        <begin position="33"/>
        <end position="475"/>
    </location>
</feature>
<keyword evidence="1" id="KW-0732">Signal</keyword>
<name>A0A7S4R9E6_9DINO</name>
<dbReference type="InterPro" id="IPR011042">
    <property type="entry name" value="6-blade_b-propeller_TolB-like"/>
</dbReference>
<accession>A0A7S4R9E6</accession>
<proteinExistence type="predicted"/>
<gene>
    <name evidence="2" type="ORF">AMON00008_LOCUS32125</name>
</gene>
<reference evidence="2" key="1">
    <citation type="submission" date="2021-01" db="EMBL/GenBank/DDBJ databases">
        <authorList>
            <person name="Corre E."/>
            <person name="Pelletier E."/>
            <person name="Niang G."/>
            <person name="Scheremetjew M."/>
            <person name="Finn R."/>
            <person name="Kale V."/>
            <person name="Holt S."/>
            <person name="Cochrane G."/>
            <person name="Meng A."/>
            <person name="Brown T."/>
            <person name="Cohen L."/>
        </authorList>
    </citation>
    <scope>NUCLEOTIDE SEQUENCE</scope>
    <source>
        <strain evidence="2">CCMP3105</strain>
    </source>
</reference>
<evidence type="ECO:0000313" key="2">
    <source>
        <dbReference type="EMBL" id="CAE4607529.1"/>
    </source>
</evidence>
<protein>
    <recommendedName>
        <fullName evidence="3">SMP-30/Gluconolactonase/LRE-like region domain-containing protein</fullName>
    </recommendedName>
</protein>
<organism evidence="2">
    <name type="scientific">Alexandrium monilatum</name>
    <dbReference type="NCBI Taxonomy" id="311494"/>
    <lineage>
        <taxon>Eukaryota</taxon>
        <taxon>Sar</taxon>
        <taxon>Alveolata</taxon>
        <taxon>Dinophyceae</taxon>
        <taxon>Gonyaulacales</taxon>
        <taxon>Pyrocystaceae</taxon>
        <taxon>Alexandrium</taxon>
    </lineage>
</organism>
<evidence type="ECO:0008006" key="3">
    <source>
        <dbReference type="Google" id="ProtNLM"/>
    </source>
</evidence>
<dbReference type="SUPFAM" id="SSF75011">
    <property type="entry name" value="3-carboxy-cis,cis-mucoante lactonizing enzyme"/>
    <property type="match status" value="1"/>
</dbReference>
<dbReference type="Gene3D" id="2.120.10.30">
    <property type="entry name" value="TolB, C-terminal domain"/>
    <property type="match status" value="2"/>
</dbReference>
<evidence type="ECO:0000256" key="1">
    <source>
        <dbReference type="SAM" id="SignalP"/>
    </source>
</evidence>
<sequence length="475" mass="50213">MAGGAQSSGRASVRLLTLIVTALTQGNSRVSAVLVRVPATPSIVPAHGANSTLPFAVHPVTPLSALPQPPLYGRRDAAARPAAFAQLTPLQFLIISSPRERKIVYTELSGFRSTTGRTFTLIDSGLREPGDIAFDRQRGHLYVVDRAQHAVFRYSLLVDTSGSSYKLQTDGTRLTIMANRLVGGLTVDVYGTVFFTDETSSSVNKIPARMVERLGAADLLAEDLRIVPEEKLENISSAHAADAMVARSEATTTEPPRQALTAQSLYEAGASPHVSGPTGVASDGMRLFWANGLLGRRAGVVVEGQASPEVPPLTLPGGRPAHFPTAVVASNTDAAYDLVQAGGMLLFSGEYRGSGVVFGVDKSGGPVFRCVSGLGKPRGLAWDGDGTAYVADEGGSRVYSFPVGRHADGAPVTPAVDFSGAHGLALVSREDEAWSFMQTSPAARRFAWLPPMLLWPVLIVLLLSQTPLLPAPVQR</sequence>
<dbReference type="EMBL" id="HBNR01046181">
    <property type="protein sequence ID" value="CAE4607529.1"/>
    <property type="molecule type" value="Transcribed_RNA"/>
</dbReference>
<dbReference type="AlphaFoldDB" id="A0A7S4R9E6"/>